<evidence type="ECO:0000313" key="3">
    <source>
        <dbReference type="Proteomes" id="UP000317650"/>
    </source>
</evidence>
<feature type="signal peptide" evidence="1">
    <location>
        <begin position="1"/>
        <end position="26"/>
    </location>
</feature>
<gene>
    <name evidence="2" type="ORF">C4D60_Mb08t30480</name>
</gene>
<feature type="chain" id="PRO_5020817627" description="Secreted protein" evidence="1">
    <location>
        <begin position="27"/>
        <end position="94"/>
    </location>
</feature>
<dbReference type="EMBL" id="PYDT01000002">
    <property type="protein sequence ID" value="THU70960.1"/>
    <property type="molecule type" value="Genomic_DNA"/>
</dbReference>
<dbReference type="AlphaFoldDB" id="A0A4S8K7L9"/>
<comment type="caution">
    <text evidence="2">The sequence shown here is derived from an EMBL/GenBank/DDBJ whole genome shotgun (WGS) entry which is preliminary data.</text>
</comment>
<name>A0A4S8K7L9_MUSBA</name>
<evidence type="ECO:0000256" key="1">
    <source>
        <dbReference type="SAM" id="SignalP"/>
    </source>
</evidence>
<proteinExistence type="predicted"/>
<protein>
    <recommendedName>
        <fullName evidence="4">Secreted protein</fullName>
    </recommendedName>
</protein>
<sequence length="94" mass="10929">MKLPMCLKETLLLLLLKRWTQRGSSAAFRGVMYKWAHMSLTGSNYNSNSNSRGTDMRWLRLRLIGQRSLSCLTRFTVFSCKYVFICSTLEAIIR</sequence>
<dbReference type="Proteomes" id="UP000317650">
    <property type="component" value="Chromosome 8"/>
</dbReference>
<organism evidence="2 3">
    <name type="scientific">Musa balbisiana</name>
    <name type="common">Banana</name>
    <dbReference type="NCBI Taxonomy" id="52838"/>
    <lineage>
        <taxon>Eukaryota</taxon>
        <taxon>Viridiplantae</taxon>
        <taxon>Streptophyta</taxon>
        <taxon>Embryophyta</taxon>
        <taxon>Tracheophyta</taxon>
        <taxon>Spermatophyta</taxon>
        <taxon>Magnoliopsida</taxon>
        <taxon>Liliopsida</taxon>
        <taxon>Zingiberales</taxon>
        <taxon>Musaceae</taxon>
        <taxon>Musa</taxon>
    </lineage>
</organism>
<evidence type="ECO:0000313" key="2">
    <source>
        <dbReference type="EMBL" id="THU70960.1"/>
    </source>
</evidence>
<keyword evidence="1" id="KW-0732">Signal</keyword>
<reference evidence="2 3" key="1">
    <citation type="journal article" date="2019" name="Nat. Plants">
        <title>Genome sequencing of Musa balbisiana reveals subgenome evolution and function divergence in polyploid bananas.</title>
        <authorList>
            <person name="Yao X."/>
        </authorList>
    </citation>
    <scope>NUCLEOTIDE SEQUENCE [LARGE SCALE GENOMIC DNA]</scope>
    <source>
        <strain evidence="3">cv. DH-PKW</strain>
        <tissue evidence="2">Leaves</tissue>
    </source>
</reference>
<keyword evidence="3" id="KW-1185">Reference proteome</keyword>
<evidence type="ECO:0008006" key="4">
    <source>
        <dbReference type="Google" id="ProtNLM"/>
    </source>
</evidence>
<accession>A0A4S8K7L9</accession>